<proteinExistence type="predicted"/>
<dbReference type="Proteomes" id="UP001497644">
    <property type="component" value="Chromosome 5"/>
</dbReference>
<sequence length="252" mass="29193">MTKNIILDVIAVLYRNGYTVVALTCDLGTTNQAILKELEIDSVAEKTAYGIYLKKQNTILNKVTNVVKNMRVGKRKSLLPFQRGILLSNASLIRLYEDVTSKNADIKYIMTNRLNQDMGASYDNPTSLQFRYRLRWYVLGKHSSDVFTTGSNTCMQDSSDEMCLTSDIDFGDEEKEEEREENKEENADDYDEAELILKNMQYNANNNIHSDRDFDKDYLYEYMKFEDENLENDDPGKLNTYVCTQKKNSLYI</sequence>
<accession>A0AAV2NWW4</accession>
<evidence type="ECO:0000313" key="1">
    <source>
        <dbReference type="EMBL" id="CAL1683845.1"/>
    </source>
</evidence>
<dbReference type="AlphaFoldDB" id="A0AAV2NWW4"/>
<evidence type="ECO:0000313" key="2">
    <source>
        <dbReference type="Proteomes" id="UP001497644"/>
    </source>
</evidence>
<protein>
    <recommendedName>
        <fullName evidence="3">Transposable element P transposase</fullName>
    </recommendedName>
</protein>
<name>A0AAV2NWW4_9HYME</name>
<keyword evidence="2" id="KW-1185">Reference proteome</keyword>
<gene>
    <name evidence="1" type="ORF">LPLAT_LOCUS9601</name>
</gene>
<organism evidence="1 2">
    <name type="scientific">Lasius platythorax</name>
    <dbReference type="NCBI Taxonomy" id="488582"/>
    <lineage>
        <taxon>Eukaryota</taxon>
        <taxon>Metazoa</taxon>
        <taxon>Ecdysozoa</taxon>
        <taxon>Arthropoda</taxon>
        <taxon>Hexapoda</taxon>
        <taxon>Insecta</taxon>
        <taxon>Pterygota</taxon>
        <taxon>Neoptera</taxon>
        <taxon>Endopterygota</taxon>
        <taxon>Hymenoptera</taxon>
        <taxon>Apocrita</taxon>
        <taxon>Aculeata</taxon>
        <taxon>Formicoidea</taxon>
        <taxon>Formicidae</taxon>
        <taxon>Formicinae</taxon>
        <taxon>Lasius</taxon>
        <taxon>Lasius</taxon>
    </lineage>
</organism>
<evidence type="ECO:0008006" key="3">
    <source>
        <dbReference type="Google" id="ProtNLM"/>
    </source>
</evidence>
<dbReference type="EMBL" id="OZ034828">
    <property type="protein sequence ID" value="CAL1683845.1"/>
    <property type="molecule type" value="Genomic_DNA"/>
</dbReference>
<reference evidence="1" key="1">
    <citation type="submission" date="2024-04" db="EMBL/GenBank/DDBJ databases">
        <authorList>
            <consortium name="Molecular Ecology Group"/>
        </authorList>
    </citation>
    <scope>NUCLEOTIDE SEQUENCE</scope>
</reference>